<dbReference type="EMBL" id="BAABHF010000009">
    <property type="protein sequence ID" value="GAA4485015.1"/>
    <property type="molecule type" value="Genomic_DNA"/>
</dbReference>
<evidence type="ECO:0000313" key="1">
    <source>
        <dbReference type="EMBL" id="GAA4485015.1"/>
    </source>
</evidence>
<sequence>MIKLVGRPSAETLLDCVGILAGALLRWLPAAVGQREEALPASVTNRSHAKFRGPGERANAQLKTWKTLTKLRCCPPPGRSPRQAIHVLHNREASEKAPYTSWRSWRAVFSARRQQASSSLHFARDWPSGGDHNHL</sequence>
<organism evidence="1 2">
    <name type="scientific">Actinoallomurus oryzae</name>
    <dbReference type="NCBI Taxonomy" id="502180"/>
    <lineage>
        <taxon>Bacteria</taxon>
        <taxon>Bacillati</taxon>
        <taxon>Actinomycetota</taxon>
        <taxon>Actinomycetes</taxon>
        <taxon>Streptosporangiales</taxon>
        <taxon>Thermomonosporaceae</taxon>
        <taxon>Actinoallomurus</taxon>
    </lineage>
</organism>
<accession>A0ABP8PE63</accession>
<evidence type="ECO:0008006" key="3">
    <source>
        <dbReference type="Google" id="ProtNLM"/>
    </source>
</evidence>
<evidence type="ECO:0000313" key="2">
    <source>
        <dbReference type="Proteomes" id="UP001500503"/>
    </source>
</evidence>
<keyword evidence="2" id="KW-1185">Reference proteome</keyword>
<gene>
    <name evidence="1" type="ORF">GCM10023191_008960</name>
</gene>
<dbReference type="Proteomes" id="UP001500503">
    <property type="component" value="Unassembled WGS sequence"/>
</dbReference>
<reference evidence="2" key="1">
    <citation type="journal article" date="2019" name="Int. J. Syst. Evol. Microbiol.">
        <title>The Global Catalogue of Microorganisms (GCM) 10K type strain sequencing project: providing services to taxonomists for standard genome sequencing and annotation.</title>
        <authorList>
            <consortium name="The Broad Institute Genomics Platform"/>
            <consortium name="The Broad Institute Genome Sequencing Center for Infectious Disease"/>
            <person name="Wu L."/>
            <person name="Ma J."/>
        </authorList>
    </citation>
    <scope>NUCLEOTIDE SEQUENCE [LARGE SCALE GENOMIC DNA]</scope>
    <source>
        <strain evidence="2">JCM 17933</strain>
    </source>
</reference>
<protein>
    <recommendedName>
        <fullName evidence="3">Transposase</fullName>
    </recommendedName>
</protein>
<name>A0ABP8PE63_9ACTN</name>
<proteinExistence type="predicted"/>
<comment type="caution">
    <text evidence="1">The sequence shown here is derived from an EMBL/GenBank/DDBJ whole genome shotgun (WGS) entry which is preliminary data.</text>
</comment>